<feature type="transmembrane region" description="Helical" evidence="9">
    <location>
        <begin position="12"/>
        <end position="30"/>
    </location>
</feature>
<evidence type="ECO:0000256" key="1">
    <source>
        <dbReference type="ARBA" id="ARBA00004651"/>
    </source>
</evidence>
<comment type="subcellular location">
    <subcellularLocation>
        <location evidence="1">Cell membrane</location>
        <topology evidence="1">Multi-pass membrane protein</topology>
    </subcellularLocation>
</comment>
<keyword evidence="3" id="KW-0813">Transport</keyword>
<keyword evidence="5 9" id="KW-0812">Transmembrane</keyword>
<feature type="transmembrane region" description="Helical" evidence="9">
    <location>
        <begin position="148"/>
        <end position="172"/>
    </location>
</feature>
<evidence type="ECO:0000256" key="9">
    <source>
        <dbReference type="SAM" id="Phobius"/>
    </source>
</evidence>
<dbReference type="PANTHER" id="PTHR21716">
    <property type="entry name" value="TRANSMEMBRANE PROTEIN"/>
    <property type="match status" value="1"/>
</dbReference>
<dbReference type="Pfam" id="PF01594">
    <property type="entry name" value="AI-2E_transport"/>
    <property type="match status" value="1"/>
</dbReference>
<evidence type="ECO:0000256" key="5">
    <source>
        <dbReference type="ARBA" id="ARBA00022692"/>
    </source>
</evidence>
<feature type="transmembrane region" description="Helical" evidence="9">
    <location>
        <begin position="271"/>
        <end position="290"/>
    </location>
</feature>
<keyword evidence="7 9" id="KW-0472">Membrane</keyword>
<evidence type="ECO:0000256" key="8">
    <source>
        <dbReference type="SAM" id="MobiDB-lite"/>
    </source>
</evidence>
<accession>A0A2M9R2W8</accession>
<evidence type="ECO:0000256" key="2">
    <source>
        <dbReference type="ARBA" id="ARBA00009773"/>
    </source>
</evidence>
<comment type="caution">
    <text evidence="10">The sequence shown here is derived from an EMBL/GenBank/DDBJ whole genome shotgun (WGS) entry which is preliminary data.</text>
</comment>
<dbReference type="AlphaFoldDB" id="A0A2M9R2W8"/>
<keyword evidence="11" id="KW-1185">Reference proteome</keyword>
<keyword evidence="6 9" id="KW-1133">Transmembrane helix</keyword>
<feature type="region of interest" description="Disordered" evidence="8">
    <location>
        <begin position="371"/>
        <end position="401"/>
    </location>
</feature>
<dbReference type="GO" id="GO:0005886">
    <property type="term" value="C:plasma membrane"/>
    <property type="evidence" value="ECO:0007669"/>
    <property type="project" value="UniProtKB-SubCell"/>
</dbReference>
<evidence type="ECO:0008006" key="12">
    <source>
        <dbReference type="Google" id="ProtNLM"/>
    </source>
</evidence>
<evidence type="ECO:0000256" key="6">
    <source>
        <dbReference type="ARBA" id="ARBA00022989"/>
    </source>
</evidence>
<protein>
    <recommendedName>
        <fullName evidence="12">AI-2E family transporter</fullName>
    </recommendedName>
</protein>
<evidence type="ECO:0000256" key="3">
    <source>
        <dbReference type="ARBA" id="ARBA00022448"/>
    </source>
</evidence>
<evidence type="ECO:0000256" key="7">
    <source>
        <dbReference type="ARBA" id="ARBA00023136"/>
    </source>
</evidence>
<keyword evidence="4" id="KW-1003">Cell membrane</keyword>
<organism evidence="10 11">
    <name type="scientific">Avrilella dinanensis</name>
    <dbReference type="NCBI Taxonomy" id="2008672"/>
    <lineage>
        <taxon>Bacteria</taxon>
        <taxon>Pseudomonadati</taxon>
        <taxon>Bacteroidota</taxon>
        <taxon>Flavobacteriia</taxon>
        <taxon>Flavobacteriales</taxon>
        <taxon>Flavobacteriaceae</taxon>
        <taxon>Avrilella</taxon>
    </lineage>
</organism>
<dbReference type="PANTHER" id="PTHR21716:SF53">
    <property type="entry name" value="PERMEASE PERM-RELATED"/>
    <property type="match status" value="1"/>
</dbReference>
<feature type="transmembrane region" description="Helical" evidence="9">
    <location>
        <begin position="36"/>
        <end position="53"/>
    </location>
</feature>
<name>A0A2M9R2W8_9FLAO</name>
<evidence type="ECO:0000256" key="4">
    <source>
        <dbReference type="ARBA" id="ARBA00022475"/>
    </source>
</evidence>
<feature type="compositionally biased region" description="Acidic residues" evidence="8">
    <location>
        <begin position="374"/>
        <end position="401"/>
    </location>
</feature>
<feature type="transmembrane region" description="Helical" evidence="9">
    <location>
        <begin position="234"/>
        <end position="264"/>
    </location>
</feature>
<dbReference type="GO" id="GO:0055085">
    <property type="term" value="P:transmembrane transport"/>
    <property type="evidence" value="ECO:0007669"/>
    <property type="project" value="TreeGrafter"/>
</dbReference>
<comment type="similarity">
    <text evidence="2">Belongs to the autoinducer-2 exporter (AI-2E) (TC 2.A.86) family.</text>
</comment>
<proteinExistence type="inferred from homology"/>
<sequence length="401" mass="44979">MSMKKAVTLPFYAKLTLVLLGIILSVYIGIIGKGIIIPMFIAFLISMLLLPVTRFQENKLRFPRIVACLVSPILFLGMVLGVGYFLGTQVVQFKDDIPEFRDQIVGLFNDAQIYIAEHFDVTEQEQVDYLSKNVEKTFKTGSSLVSGAILSITSVLLNGGFIFLYTFFFLLYRDHLIKFLIWCFGPQQQDKVITVSSSVQGIIKQYLVGLMIQVALITGMLYLAFSIIGIKYAFLFAMLCGILNLIPYIGIFSATVVASLVTLATGEPIQVLYLIIAIIVVNSIDGNIIMPKVIGSKVQVNSFMVFVGLIVAESIWGIAGMFLAIPILAIVKIICDEVKDLKPVGFLLGEEEEVRPMFEKYYKKYFYNQQEENQTNEEDLTDSEHSDEEPDEDNNQEENKP</sequence>
<dbReference type="EMBL" id="NIPO01000001">
    <property type="protein sequence ID" value="PJR03073.1"/>
    <property type="molecule type" value="Genomic_DNA"/>
</dbReference>
<evidence type="ECO:0000313" key="10">
    <source>
        <dbReference type="EMBL" id="PJR03073.1"/>
    </source>
</evidence>
<feature type="transmembrane region" description="Helical" evidence="9">
    <location>
        <begin position="302"/>
        <end position="331"/>
    </location>
</feature>
<dbReference type="InterPro" id="IPR002549">
    <property type="entry name" value="AI-2E-like"/>
</dbReference>
<evidence type="ECO:0000313" key="11">
    <source>
        <dbReference type="Proteomes" id="UP000231960"/>
    </source>
</evidence>
<reference evidence="10 11" key="1">
    <citation type="submission" date="2017-06" db="EMBL/GenBank/DDBJ databases">
        <title>Description of Avrilella dinanensis gen. nov. sp. nov.</title>
        <authorList>
            <person name="Leyer C."/>
            <person name="Sassi M."/>
            <person name="Minet J."/>
            <person name="Kayal S."/>
            <person name="Cattoir V."/>
        </authorList>
    </citation>
    <scope>NUCLEOTIDE SEQUENCE [LARGE SCALE GENOMIC DNA]</scope>
    <source>
        <strain evidence="10 11">UR159</strain>
    </source>
</reference>
<feature type="transmembrane region" description="Helical" evidence="9">
    <location>
        <begin position="206"/>
        <end position="228"/>
    </location>
</feature>
<dbReference type="Proteomes" id="UP000231960">
    <property type="component" value="Unassembled WGS sequence"/>
</dbReference>
<feature type="transmembrane region" description="Helical" evidence="9">
    <location>
        <begin position="65"/>
        <end position="86"/>
    </location>
</feature>
<dbReference type="OrthoDB" id="9793390at2"/>
<gene>
    <name evidence="10" type="ORF">CDL10_00125</name>
</gene>